<feature type="transmembrane region" description="Helical" evidence="1">
    <location>
        <begin position="198"/>
        <end position="224"/>
    </location>
</feature>
<dbReference type="EMBL" id="CP031376">
    <property type="protein sequence ID" value="AXK51578.1"/>
    <property type="molecule type" value="Genomic_DNA"/>
</dbReference>
<evidence type="ECO:0000313" key="3">
    <source>
        <dbReference type="Proteomes" id="UP000254792"/>
    </source>
</evidence>
<feature type="transmembrane region" description="Helical" evidence="1">
    <location>
        <begin position="130"/>
        <end position="148"/>
    </location>
</feature>
<name>A0A345Z4P9_9MOLU</name>
<dbReference type="AlphaFoldDB" id="A0A345Z4P9"/>
<feature type="transmembrane region" description="Helical" evidence="1">
    <location>
        <begin position="89"/>
        <end position="109"/>
    </location>
</feature>
<dbReference type="KEGG" id="salx:SALLE_v1c09080"/>
<sequence>MKKFKLHNSILFWLIFAFLSTSAILTFSTYWFLFSKTMRVIDIPGVENSFFNGFINQWNYDLDYTVFQPRHLINPFSQLVQIGGFFDTFWIFEFSIIMLCVIIILPIGLKNTWFSKPDEFYIKKIYSYNFLIIIFIICFCQFIIYFNFDFYQLMFEKTIYQNFNHKFLLDELGLEELNSQINIAVSGLKDILKFKTDALVLTTTIFMGFGIFLLAYADVFNLIFSKKIISKNAGNE</sequence>
<gene>
    <name evidence="2" type="ORF">SALLE_v1c09080</name>
</gene>
<keyword evidence="1" id="KW-1133">Transmembrane helix</keyword>
<proteinExistence type="predicted"/>
<protein>
    <submittedName>
        <fullName evidence="2">Uncharacterized protein</fullName>
    </submittedName>
</protein>
<evidence type="ECO:0000256" key="1">
    <source>
        <dbReference type="SAM" id="Phobius"/>
    </source>
</evidence>
<evidence type="ECO:0000313" key="2">
    <source>
        <dbReference type="EMBL" id="AXK51578.1"/>
    </source>
</evidence>
<keyword evidence="1" id="KW-0812">Transmembrane</keyword>
<keyword evidence="1" id="KW-0472">Membrane</keyword>
<reference evidence="2 3" key="1">
    <citation type="submission" date="2018-07" db="EMBL/GenBank/DDBJ databases">
        <title>Complete genome sequence of Spiroplasma alleghenense PLHS-1 (ATCC 51752).</title>
        <authorList>
            <person name="Chou L."/>
            <person name="Lee T.-Y."/>
            <person name="Tsai Y.-M."/>
            <person name="Kuo C.-H."/>
        </authorList>
    </citation>
    <scope>NUCLEOTIDE SEQUENCE [LARGE SCALE GENOMIC DNA]</scope>
    <source>
        <strain evidence="2 3">PLHS-1</strain>
    </source>
</reference>
<accession>A0A345Z4P9</accession>
<keyword evidence="3" id="KW-1185">Reference proteome</keyword>
<dbReference type="Proteomes" id="UP000254792">
    <property type="component" value="Chromosome"/>
</dbReference>
<organism evidence="2 3">
    <name type="scientific">Spiroplasma alleghenense</name>
    <dbReference type="NCBI Taxonomy" id="216931"/>
    <lineage>
        <taxon>Bacteria</taxon>
        <taxon>Bacillati</taxon>
        <taxon>Mycoplasmatota</taxon>
        <taxon>Mollicutes</taxon>
        <taxon>Entomoplasmatales</taxon>
        <taxon>Spiroplasmataceae</taxon>
        <taxon>Spiroplasma</taxon>
    </lineage>
</organism>
<dbReference type="RefSeq" id="WP_115558472.1">
    <property type="nucleotide sequence ID" value="NZ_CP031376.1"/>
</dbReference>
<feature type="transmembrane region" description="Helical" evidence="1">
    <location>
        <begin position="12"/>
        <end position="33"/>
    </location>
</feature>